<dbReference type="KEGG" id="phy:AJ81_04280"/>
<gene>
    <name evidence="1" type="ORF">AJ81_04280</name>
</gene>
<dbReference type="EMBL" id="CP007141">
    <property type="protein sequence ID" value="AJC74711.1"/>
    <property type="molecule type" value="Genomic_DNA"/>
</dbReference>
<evidence type="ECO:0000313" key="2">
    <source>
        <dbReference type="Proteomes" id="UP000077469"/>
    </source>
</evidence>
<keyword evidence="2" id="KW-1185">Reference proteome</keyword>
<dbReference type="PATRIC" id="fig|1123384.7.peg.837"/>
<dbReference type="RefSeq" id="WP_031504746.1">
    <property type="nucleotide sequence ID" value="NC_022795.1"/>
</dbReference>
<name>A0A0X1KTY5_9THEM</name>
<accession>A0A0X1KTY5</accession>
<protein>
    <submittedName>
        <fullName evidence="1">Uncharacterized protein</fullName>
    </submittedName>
</protein>
<dbReference type="AlphaFoldDB" id="A0A0X1KTY5"/>
<proteinExistence type="predicted"/>
<dbReference type="PaxDb" id="1123384-AJ81_04280"/>
<dbReference type="OrthoDB" id="9906681at2"/>
<evidence type="ECO:0000313" key="1">
    <source>
        <dbReference type="EMBL" id="AJC74711.1"/>
    </source>
</evidence>
<dbReference type="STRING" id="1123384.AJ81_04280"/>
<organism evidence="1 2">
    <name type="scientific">Pseudothermotoga hypogea DSM 11164 = NBRC 106472</name>
    <dbReference type="NCBI Taxonomy" id="1123384"/>
    <lineage>
        <taxon>Bacteria</taxon>
        <taxon>Thermotogati</taxon>
        <taxon>Thermotogota</taxon>
        <taxon>Thermotogae</taxon>
        <taxon>Thermotogales</taxon>
        <taxon>Thermotogaceae</taxon>
        <taxon>Pseudothermotoga</taxon>
    </lineage>
</organism>
<sequence length="157" mass="17408">MRYLTILLVCIAILVSAQITAPQDIIIRMSKLSVTPEMLVFFSGLPQEKTVLLYNFGNTPVKWSLGPASRFLKIDASNVPNPLQPMTGAFIKVSVVWDLVPTEAGTIEKPGTLIALLEKLLSVDIPERYKHFGVGLFSVRNETTPAFHIVTVFTVMY</sequence>
<dbReference type="Proteomes" id="UP000077469">
    <property type="component" value="Chromosome"/>
</dbReference>
<reference evidence="1 2" key="1">
    <citation type="submission" date="2014-01" db="EMBL/GenBank/DDBJ databases">
        <title>Genome sequencing of Thermotog hypogea.</title>
        <authorList>
            <person name="Zhang X."/>
            <person name="Alvare G."/>
            <person name="Fristensky B."/>
            <person name="Chen L."/>
            <person name="Suen T."/>
            <person name="Chen Q."/>
            <person name="Ma K."/>
        </authorList>
    </citation>
    <scope>NUCLEOTIDE SEQUENCE [LARGE SCALE GENOMIC DNA]</scope>
    <source>
        <strain evidence="1 2">DSM 11164</strain>
    </source>
</reference>